<dbReference type="PANTHER" id="PTHR21496">
    <property type="entry name" value="FERREDOXIN-RELATED"/>
    <property type="match status" value="1"/>
</dbReference>
<comment type="caution">
    <text evidence="10">The sequence shown here is derived from an EMBL/GenBank/DDBJ whole genome shotgun (WGS) entry which is preliminary data.</text>
</comment>
<evidence type="ECO:0000256" key="8">
    <source>
        <dbReference type="ARBA" id="ARBA00038001"/>
    </source>
</evidence>
<keyword evidence="6" id="KW-0408">Iron</keyword>
<keyword evidence="3" id="KW-0479">Metal-binding</keyword>
<evidence type="ECO:0000313" key="11">
    <source>
        <dbReference type="Proteomes" id="UP000022611"/>
    </source>
</evidence>
<gene>
    <name evidence="10" type="ORF">HK44_007350</name>
</gene>
<evidence type="ECO:0000256" key="5">
    <source>
        <dbReference type="ARBA" id="ARBA00022982"/>
    </source>
</evidence>
<feature type="domain" description="Rieske" evidence="9">
    <location>
        <begin position="5"/>
        <end position="99"/>
    </location>
</feature>
<reference evidence="10 11" key="1">
    <citation type="journal article" date="2011" name="J. Bacteriol.">
        <title>Draft genome sequence of the polycyclic aromatic hydrocarbon-degrading, genetically engineered bioluminescent bioreporter Pseudomonas fluorescens HK44.</title>
        <authorList>
            <person name="Chauhan A."/>
            <person name="Layton A.C."/>
            <person name="Williams D.E."/>
            <person name="Smartt A.E."/>
            <person name="Ripp S."/>
            <person name="Karpinets T.V."/>
            <person name="Brown S.D."/>
            <person name="Sayler G.S."/>
        </authorList>
    </citation>
    <scope>NUCLEOTIDE SEQUENCE [LARGE SCALE GENOMIC DNA]</scope>
    <source>
        <strain evidence="10 11">HK44</strain>
    </source>
</reference>
<keyword evidence="7" id="KW-0411">Iron-sulfur</keyword>
<dbReference type="PROSITE" id="PS51296">
    <property type="entry name" value="RIESKE"/>
    <property type="match status" value="1"/>
</dbReference>
<keyword evidence="5" id="KW-0249">Electron transport</keyword>
<dbReference type="HOGENOM" id="CLU_055690_5_3_6"/>
<protein>
    <submittedName>
        <fullName evidence="10">Nitrite reductase</fullName>
    </submittedName>
</protein>
<name>A0A010SKF2_PSEFL</name>
<sequence>MSEFVKVACVGDVEPGNGITVNLGGTPVALFNVDGQYFAIHNTCPHEDGSLGEGILCDNVVICPVHAYEFDVTSGECLTEPAYQVEQFEVRVDGNDILLRQSSDV</sequence>
<organism evidence="10 11">
    <name type="scientific">Pseudomonas fluorescens HK44</name>
    <dbReference type="NCBI Taxonomy" id="1042209"/>
    <lineage>
        <taxon>Bacteria</taxon>
        <taxon>Pseudomonadati</taxon>
        <taxon>Pseudomonadota</taxon>
        <taxon>Gammaproteobacteria</taxon>
        <taxon>Pseudomonadales</taxon>
        <taxon>Pseudomonadaceae</taxon>
        <taxon>Pseudomonas</taxon>
    </lineage>
</organism>
<dbReference type="EMBL" id="AFOY02000015">
    <property type="protein sequence ID" value="EXF93485.1"/>
    <property type="molecule type" value="Genomic_DNA"/>
</dbReference>
<evidence type="ECO:0000313" key="10">
    <source>
        <dbReference type="EMBL" id="EXF93485.1"/>
    </source>
</evidence>
<evidence type="ECO:0000256" key="6">
    <source>
        <dbReference type="ARBA" id="ARBA00023004"/>
    </source>
</evidence>
<keyword evidence="4" id="KW-0058">Aromatic hydrocarbons catabolism</keyword>
<dbReference type="InterPro" id="IPR017941">
    <property type="entry name" value="Rieske_2Fe-2S"/>
</dbReference>
<dbReference type="Pfam" id="PF00355">
    <property type="entry name" value="Rieske"/>
    <property type="match status" value="1"/>
</dbReference>
<dbReference type="OrthoDB" id="9800167at2"/>
<evidence type="ECO:0000256" key="4">
    <source>
        <dbReference type="ARBA" id="ARBA00022797"/>
    </source>
</evidence>
<dbReference type="InterPro" id="IPR036922">
    <property type="entry name" value="Rieske_2Fe-2S_sf"/>
</dbReference>
<dbReference type="GO" id="GO:0051537">
    <property type="term" value="F:2 iron, 2 sulfur cluster binding"/>
    <property type="evidence" value="ECO:0007669"/>
    <property type="project" value="UniProtKB-KW"/>
</dbReference>
<dbReference type="SUPFAM" id="SSF50022">
    <property type="entry name" value="ISP domain"/>
    <property type="match status" value="1"/>
</dbReference>
<evidence type="ECO:0000256" key="1">
    <source>
        <dbReference type="ARBA" id="ARBA00022448"/>
    </source>
</evidence>
<evidence type="ECO:0000256" key="7">
    <source>
        <dbReference type="ARBA" id="ARBA00023014"/>
    </source>
</evidence>
<dbReference type="RefSeq" id="WP_019690253.1">
    <property type="nucleotide sequence ID" value="NZ_AFOY02000015.1"/>
</dbReference>
<comment type="similarity">
    <text evidence="8">Belongs to the bacterial ring-hydroxylating dioxygenase ferredoxin component family.</text>
</comment>
<evidence type="ECO:0000256" key="3">
    <source>
        <dbReference type="ARBA" id="ARBA00022723"/>
    </source>
</evidence>
<accession>A0A010SKF2</accession>
<evidence type="ECO:0000256" key="2">
    <source>
        <dbReference type="ARBA" id="ARBA00022714"/>
    </source>
</evidence>
<dbReference type="PATRIC" id="fig|1042209.11.peg.3851"/>
<proteinExistence type="inferred from homology"/>
<keyword evidence="2" id="KW-0001">2Fe-2S</keyword>
<keyword evidence="1" id="KW-0813">Transport</keyword>
<evidence type="ECO:0000259" key="9">
    <source>
        <dbReference type="PROSITE" id="PS51296"/>
    </source>
</evidence>
<dbReference type="AlphaFoldDB" id="A0A010SKF2"/>
<dbReference type="PANTHER" id="PTHR21496:SF23">
    <property type="entry name" value="3-PHENYLPROPIONATE_CINNAMIC ACID DIOXYGENASE FERREDOXIN SUBUNIT"/>
    <property type="match status" value="1"/>
</dbReference>
<dbReference type="eggNOG" id="COG2146">
    <property type="taxonomic scope" value="Bacteria"/>
</dbReference>
<dbReference type="Proteomes" id="UP000022611">
    <property type="component" value="Unassembled WGS sequence"/>
</dbReference>
<dbReference type="CDD" id="cd03528">
    <property type="entry name" value="Rieske_RO_ferredoxin"/>
    <property type="match status" value="1"/>
</dbReference>
<dbReference type="GO" id="GO:0046872">
    <property type="term" value="F:metal ion binding"/>
    <property type="evidence" value="ECO:0007669"/>
    <property type="project" value="UniProtKB-KW"/>
</dbReference>
<dbReference type="Gene3D" id="2.102.10.10">
    <property type="entry name" value="Rieske [2Fe-2S] iron-sulphur domain"/>
    <property type="match status" value="1"/>
</dbReference>